<keyword evidence="3" id="KW-1185">Reference proteome</keyword>
<name>A0AAE0B5H6_9ROSI</name>
<dbReference type="GO" id="GO:0008270">
    <property type="term" value="F:zinc ion binding"/>
    <property type="evidence" value="ECO:0007669"/>
    <property type="project" value="InterPro"/>
</dbReference>
<evidence type="ECO:0000259" key="1">
    <source>
        <dbReference type="Pfam" id="PF04434"/>
    </source>
</evidence>
<gene>
    <name evidence="2" type="ORF">Dsin_001385</name>
</gene>
<proteinExistence type="predicted"/>
<evidence type="ECO:0000313" key="2">
    <source>
        <dbReference type="EMBL" id="KAK3229504.1"/>
    </source>
</evidence>
<dbReference type="EMBL" id="JANJYJ010000001">
    <property type="protein sequence ID" value="KAK3229504.1"/>
    <property type="molecule type" value="Genomic_DNA"/>
</dbReference>
<dbReference type="AlphaFoldDB" id="A0AAE0B5H6"/>
<sequence length="140" mass="16564">MEMITHIQWLLVCEMVRQRERMDMVLETPTGGHWYVVKDGEHDSLVDIKNRTCSCREWDIFQLPCKQTIVVARLTKTNFNSFCHDYYNTFWLQTTYAPPINPVPYVSIWEVLEEMKCMIVLPPKSKRQSGRPKEIRLPSA</sequence>
<evidence type="ECO:0000313" key="3">
    <source>
        <dbReference type="Proteomes" id="UP001281410"/>
    </source>
</evidence>
<protein>
    <recommendedName>
        <fullName evidence="1">SWIM-type domain-containing protein</fullName>
    </recommendedName>
</protein>
<organism evidence="2 3">
    <name type="scientific">Dipteronia sinensis</name>
    <dbReference type="NCBI Taxonomy" id="43782"/>
    <lineage>
        <taxon>Eukaryota</taxon>
        <taxon>Viridiplantae</taxon>
        <taxon>Streptophyta</taxon>
        <taxon>Embryophyta</taxon>
        <taxon>Tracheophyta</taxon>
        <taxon>Spermatophyta</taxon>
        <taxon>Magnoliopsida</taxon>
        <taxon>eudicotyledons</taxon>
        <taxon>Gunneridae</taxon>
        <taxon>Pentapetalae</taxon>
        <taxon>rosids</taxon>
        <taxon>malvids</taxon>
        <taxon>Sapindales</taxon>
        <taxon>Sapindaceae</taxon>
        <taxon>Hippocastanoideae</taxon>
        <taxon>Acereae</taxon>
        <taxon>Dipteronia</taxon>
    </lineage>
</organism>
<dbReference type="InterPro" id="IPR007527">
    <property type="entry name" value="Znf_SWIM"/>
</dbReference>
<feature type="domain" description="SWIM-type" evidence="1">
    <location>
        <begin position="46"/>
        <end position="66"/>
    </location>
</feature>
<accession>A0AAE0B5H6</accession>
<comment type="caution">
    <text evidence="2">The sequence shown here is derived from an EMBL/GenBank/DDBJ whole genome shotgun (WGS) entry which is preliminary data.</text>
</comment>
<dbReference type="Pfam" id="PF04434">
    <property type="entry name" value="SWIM"/>
    <property type="match status" value="1"/>
</dbReference>
<dbReference type="Proteomes" id="UP001281410">
    <property type="component" value="Unassembled WGS sequence"/>
</dbReference>
<reference evidence="2" key="1">
    <citation type="journal article" date="2023" name="Plant J.">
        <title>Genome sequences and population genomics provide insights into the demographic history, inbreeding, and mutation load of two 'living fossil' tree species of Dipteronia.</title>
        <authorList>
            <person name="Feng Y."/>
            <person name="Comes H.P."/>
            <person name="Chen J."/>
            <person name="Zhu S."/>
            <person name="Lu R."/>
            <person name="Zhang X."/>
            <person name="Li P."/>
            <person name="Qiu J."/>
            <person name="Olsen K.M."/>
            <person name="Qiu Y."/>
        </authorList>
    </citation>
    <scope>NUCLEOTIDE SEQUENCE</scope>
    <source>
        <strain evidence="2">NBL</strain>
    </source>
</reference>